<keyword evidence="8" id="KW-0460">Magnesium</keyword>
<evidence type="ECO:0000256" key="6">
    <source>
        <dbReference type="ARBA" id="ARBA00022660"/>
    </source>
</evidence>
<evidence type="ECO:0000256" key="4">
    <source>
        <dbReference type="ARBA" id="ARBA00009578"/>
    </source>
</evidence>
<evidence type="ECO:0000313" key="17">
    <source>
        <dbReference type="EMBL" id="ABF48154.1"/>
    </source>
</evidence>
<dbReference type="AlphaFoldDB" id="Q1HBE0"/>
<dbReference type="GO" id="GO:0046872">
    <property type="term" value="F:metal ion binding"/>
    <property type="evidence" value="ECO:0007669"/>
    <property type="project" value="UniProtKB-KW"/>
</dbReference>
<comment type="cofactor">
    <cofactor evidence="1">
        <name>heme</name>
        <dbReference type="ChEBI" id="CHEBI:30413"/>
    </cofactor>
</comment>
<dbReference type="EMBL" id="DQ520857">
    <property type="protein sequence ID" value="ABF48142.1"/>
    <property type="molecule type" value="Genomic_DNA"/>
</dbReference>
<dbReference type="PROSITE" id="PS50855">
    <property type="entry name" value="COX1"/>
    <property type="match status" value="1"/>
</dbReference>
<evidence type="ECO:0000256" key="13">
    <source>
        <dbReference type="ARBA" id="ARBA00049512"/>
    </source>
</evidence>
<evidence type="ECO:0000256" key="8">
    <source>
        <dbReference type="ARBA" id="ARBA00022842"/>
    </source>
</evidence>
<dbReference type="GeneID" id="4078879"/>
<feature type="transmembrane region" description="Helical" evidence="15">
    <location>
        <begin position="80"/>
        <end position="96"/>
    </location>
</feature>
<keyword evidence="14" id="KW-0999">Mitochondrion inner membrane</keyword>
<keyword evidence="14" id="KW-0408">Iron</keyword>
<dbReference type="Gene3D" id="1.20.210.10">
    <property type="entry name" value="Cytochrome c oxidase-like, subunit I domain"/>
    <property type="match status" value="1"/>
</dbReference>
<dbReference type="InterPro" id="IPR033944">
    <property type="entry name" value="Cyt_c_oxase_su1_dom"/>
</dbReference>
<evidence type="ECO:0000256" key="3">
    <source>
        <dbReference type="ARBA" id="ARBA00004673"/>
    </source>
</evidence>
<feature type="domain" description="Cytochrome oxidase subunit I profile" evidence="16">
    <location>
        <begin position="1"/>
        <end position="509"/>
    </location>
</feature>
<dbReference type="Pfam" id="PF00115">
    <property type="entry name" value="COX1"/>
    <property type="match status" value="1"/>
</dbReference>
<evidence type="ECO:0000259" key="16">
    <source>
        <dbReference type="PROSITE" id="PS50855"/>
    </source>
</evidence>
<comment type="pathway">
    <text evidence="3 14">Energy metabolism; oxidative phosphorylation.</text>
</comment>
<comment type="function">
    <text evidence="14">Component of the cytochrome c oxidase, the last enzyme in the mitochondrial electron transport chain which drives oxidative phosphorylation. The respiratory chain contains 3 multisubunit complexes succinate dehydrogenase (complex II, CII), ubiquinol-cytochrome c oxidoreductase (cytochrome b-c1 complex, complex III, CIII) and cytochrome c oxidase (complex IV, CIV), that cooperate to transfer electrons derived from NADH and succinate to molecular oxygen, creating an electrochemical gradient over the inner membrane that drives transmembrane transport and the ATP synthase. Cytochrome c oxidase is the component of the respiratory chain that catalyzes the reduction of oxygen to water. Electrons originating from reduced cytochrome c in the intermembrane space (IMS) are transferred via the dinuclear copper A center (CU(A)) of subunit 2 and heme A of subunit 1 to the active site in subunit 1, a binuclear center (BNC) formed by heme A3 and copper B (CU(B)). The BNC reduces molecular oxygen to 2 water molecules using 4 electrons from cytochrome c in the IMS and 4 protons from the mitochondrial matrix.</text>
</comment>
<dbReference type="PANTHER" id="PTHR10422:SF18">
    <property type="entry name" value="CYTOCHROME C OXIDASE SUBUNIT 1"/>
    <property type="match status" value="1"/>
</dbReference>
<feature type="transmembrane region" description="Helical" evidence="15">
    <location>
        <begin position="242"/>
        <end position="260"/>
    </location>
</feature>
<dbReference type="InterPro" id="IPR000883">
    <property type="entry name" value="Cyt_C_Oxase_1"/>
</dbReference>
<feature type="transmembrane region" description="Helical" evidence="15">
    <location>
        <begin position="406"/>
        <end position="426"/>
    </location>
</feature>
<keyword evidence="14" id="KW-0479">Metal-binding</keyword>
<evidence type="ECO:0000256" key="1">
    <source>
        <dbReference type="ARBA" id="ARBA00001971"/>
    </source>
</evidence>
<dbReference type="InterPro" id="IPR023615">
    <property type="entry name" value="Cyt_c_Oxase_su1_BS"/>
</dbReference>
<reference evidence="17" key="2">
    <citation type="submission" date="2006-04" db="EMBL/GenBank/DDBJ databases">
        <authorList>
            <person name="Tang S."/>
            <person name="Hyman B."/>
        </authorList>
    </citation>
    <scope>NUCLEOTIDE SEQUENCE</scope>
</reference>
<feature type="transmembrane region" description="Helical" evidence="15">
    <location>
        <begin position="12"/>
        <end position="36"/>
    </location>
</feature>
<reference evidence="17" key="1">
    <citation type="journal article" date="2005" name="J. Nematol.">
        <title>Rolling circle amplification of complete nematode mitochondrial genomes.</title>
        <authorList>
            <person name="Tang S."/>
            <person name="Hyman B."/>
        </authorList>
    </citation>
    <scope>NUCLEOTIDE SEQUENCE</scope>
</reference>
<evidence type="ECO:0000256" key="5">
    <source>
        <dbReference type="ARBA" id="ARBA00015947"/>
    </source>
</evidence>
<dbReference type="GO" id="GO:0045277">
    <property type="term" value="C:respiratory chain complex IV"/>
    <property type="evidence" value="ECO:0007669"/>
    <property type="project" value="InterPro"/>
</dbReference>
<feature type="transmembrane region" description="Helical" evidence="15">
    <location>
        <begin position="108"/>
        <end position="128"/>
    </location>
</feature>
<proteinExistence type="inferred from homology"/>
<evidence type="ECO:0000256" key="2">
    <source>
        <dbReference type="ARBA" id="ARBA00004141"/>
    </source>
</evidence>
<dbReference type="UniPathway" id="UPA00705"/>
<dbReference type="GO" id="GO:0015990">
    <property type="term" value="P:electron transport coupled proton transport"/>
    <property type="evidence" value="ECO:0007669"/>
    <property type="project" value="TreeGrafter"/>
</dbReference>
<feature type="transmembrane region" description="Helical" evidence="15">
    <location>
        <begin position="182"/>
        <end position="209"/>
    </location>
</feature>
<dbReference type="EC" id="7.1.1.9" evidence="14"/>
<feature type="transmembrane region" description="Helical" evidence="15">
    <location>
        <begin position="446"/>
        <end position="470"/>
    </location>
</feature>
<keyword evidence="12 14" id="KW-0472">Membrane</keyword>
<dbReference type="EMBL" id="DQ520858">
    <property type="protein sequence ID" value="ABF48154.1"/>
    <property type="molecule type" value="Genomic_DNA"/>
</dbReference>
<evidence type="ECO:0000256" key="11">
    <source>
        <dbReference type="ARBA" id="ARBA00022989"/>
    </source>
</evidence>
<comment type="catalytic activity">
    <reaction evidence="13">
        <text>4 Fe(II)-[cytochrome c] + O2 + 8 H(+)(in) = 4 Fe(III)-[cytochrome c] + 2 H2O + 4 H(+)(out)</text>
        <dbReference type="Rhea" id="RHEA:11436"/>
        <dbReference type="Rhea" id="RHEA-COMP:10350"/>
        <dbReference type="Rhea" id="RHEA-COMP:14399"/>
        <dbReference type="ChEBI" id="CHEBI:15377"/>
        <dbReference type="ChEBI" id="CHEBI:15378"/>
        <dbReference type="ChEBI" id="CHEBI:15379"/>
        <dbReference type="ChEBI" id="CHEBI:29033"/>
        <dbReference type="ChEBI" id="CHEBI:29034"/>
        <dbReference type="EC" id="7.1.1.9"/>
    </reaction>
    <physiologicalReaction direction="left-to-right" evidence="13">
        <dbReference type="Rhea" id="RHEA:11437"/>
    </physiologicalReaction>
</comment>
<evidence type="ECO:0000256" key="10">
    <source>
        <dbReference type="ARBA" id="ARBA00022982"/>
    </source>
</evidence>
<evidence type="ECO:0000256" key="7">
    <source>
        <dbReference type="ARBA" id="ARBA00022692"/>
    </source>
</evidence>
<keyword evidence="14" id="KW-0813">Transport</keyword>
<keyword evidence="11 15" id="KW-1133">Transmembrane helix</keyword>
<sequence length="509" mass="56819">MATSVNHKHIGSMYFILSLWSGILGSSLSLVIRLSLSAPSISWNLSNLYFLFYNSVVTNHALLMIFFMVMPSLIGGFGNWMLPMFIGATDLAYPRLNSMSFWIMPFSLWFLLMSMLVESGAGTGWTIYPPLSSLSGHSNFSVDMLIFSLHLAGISSILGSINFMVSSLSYRMLMMSWDRIPLFVWSVLVTIFLLIISLPVLAGAITMLLTDRNFNTSFYYSSGGGDPILFEHLFWFFGHPEVYILILPAFGILSHLTMTLSGKKNVFGYLGMIYAMVSIGLLGCVVWAHHMFSVGLDIDSRSYFTAATMIIAIPTGIKIFSWIATMYGSSLKLHVLSLWGLGFLFLFTLGGLTGITLSSSSLDVLLHDTYFVVGHFHFVLSLGAVYGILSGVMISFPIILGIEMNYLLSTAMFLVLFVGVNLTFIPHHFMGLNGMPRRYGDYLDSYLIMHSLSSWGSWISMMGLLLFLFLTFESILAARKVLHCNFLNTEFLSNISPSEYLTSHYIIYS</sequence>
<dbReference type="RefSeq" id="YP_615042.1">
    <property type="nucleotide sequence ID" value="NC_008046.1"/>
</dbReference>
<comment type="subcellular location">
    <subcellularLocation>
        <location evidence="2">Membrane</location>
        <topology evidence="2">Multi-pass membrane protein</topology>
    </subcellularLocation>
    <subcellularLocation>
        <location evidence="14">Mitochondrion inner membrane</location>
        <topology evidence="14">Multi-pass membrane protein</topology>
    </subcellularLocation>
</comment>
<keyword evidence="14 17" id="KW-0496">Mitochondrion</keyword>
<feature type="transmembrane region" description="Helical" evidence="15">
    <location>
        <begin position="336"/>
        <end position="358"/>
    </location>
</feature>
<evidence type="ECO:0000256" key="12">
    <source>
        <dbReference type="ARBA" id="ARBA00023136"/>
    </source>
</evidence>
<keyword evidence="14" id="KW-0186">Copper</keyword>
<dbReference type="SUPFAM" id="SSF81442">
    <property type="entry name" value="Cytochrome c oxidase subunit I-like"/>
    <property type="match status" value="1"/>
</dbReference>
<dbReference type="PROSITE" id="PS00077">
    <property type="entry name" value="COX1_CUB"/>
    <property type="match status" value="1"/>
</dbReference>
<dbReference type="PANTHER" id="PTHR10422">
    <property type="entry name" value="CYTOCHROME C OXIDASE SUBUNIT 1"/>
    <property type="match status" value="1"/>
</dbReference>
<protein>
    <recommendedName>
        <fullName evidence="5 14">Cytochrome c oxidase subunit 1</fullName>
        <ecNumber evidence="14">7.1.1.9</ecNumber>
    </recommendedName>
</protein>
<keyword evidence="9" id="KW-1278">Translocase</keyword>
<keyword evidence="6 14" id="KW-0679">Respiratory chain</keyword>
<geneLocation type="mitochondrion" evidence="17"/>
<gene>
    <name evidence="17" type="primary">cox1</name>
</gene>
<evidence type="ECO:0000256" key="14">
    <source>
        <dbReference type="RuleBase" id="RU000369"/>
    </source>
</evidence>
<keyword evidence="10 14" id="KW-0249">Electron transport</keyword>
<evidence type="ECO:0000256" key="15">
    <source>
        <dbReference type="SAM" id="Phobius"/>
    </source>
</evidence>
<dbReference type="InterPro" id="IPR036927">
    <property type="entry name" value="Cyt_c_oxase-like_su1_sf"/>
</dbReference>
<dbReference type="GO" id="GO:0004129">
    <property type="term" value="F:cytochrome-c oxidase activity"/>
    <property type="evidence" value="ECO:0007669"/>
    <property type="project" value="UniProtKB-EC"/>
</dbReference>
<dbReference type="GO" id="GO:0005743">
    <property type="term" value="C:mitochondrial inner membrane"/>
    <property type="evidence" value="ECO:0007669"/>
    <property type="project" value="UniProtKB-SubCell"/>
</dbReference>
<feature type="transmembrane region" description="Helical" evidence="15">
    <location>
        <begin position="148"/>
        <end position="170"/>
    </location>
</feature>
<name>Q1HBE0_THACS</name>
<evidence type="ECO:0000256" key="9">
    <source>
        <dbReference type="ARBA" id="ARBA00022967"/>
    </source>
</evidence>
<dbReference type="CTD" id="4512"/>
<dbReference type="GO" id="GO:0006123">
    <property type="term" value="P:mitochondrial electron transport, cytochrome c to oxygen"/>
    <property type="evidence" value="ECO:0007669"/>
    <property type="project" value="TreeGrafter"/>
</dbReference>
<dbReference type="GO" id="GO:0020037">
    <property type="term" value="F:heme binding"/>
    <property type="evidence" value="ECO:0007669"/>
    <property type="project" value="InterPro"/>
</dbReference>
<feature type="transmembrane region" description="Helical" evidence="15">
    <location>
        <begin position="378"/>
        <end position="399"/>
    </location>
</feature>
<feature type="transmembrane region" description="Helical" evidence="15">
    <location>
        <begin position="302"/>
        <end position="324"/>
    </location>
</feature>
<feature type="transmembrane region" description="Helical" evidence="15">
    <location>
        <begin position="267"/>
        <end position="290"/>
    </location>
</feature>
<keyword evidence="14" id="KW-0349">Heme</keyword>
<keyword evidence="7 14" id="KW-0812">Transmembrane</keyword>
<accession>Q1HBE0</accession>
<dbReference type="CDD" id="cd01663">
    <property type="entry name" value="Cyt_c_Oxidase_I"/>
    <property type="match status" value="1"/>
</dbReference>
<dbReference type="PRINTS" id="PR01165">
    <property type="entry name" value="CYCOXIDASEI"/>
</dbReference>
<dbReference type="InterPro" id="IPR023616">
    <property type="entry name" value="Cyt_c_oxase-like_su1_dom"/>
</dbReference>
<feature type="transmembrane region" description="Helical" evidence="15">
    <location>
        <begin position="48"/>
        <end position="74"/>
    </location>
</feature>
<organism evidence="17">
    <name type="scientific">Thaumamermis cosgrovei</name>
    <name type="common">Pillbug parasitic nematode</name>
    <dbReference type="NCBI Taxonomy" id="382538"/>
    <lineage>
        <taxon>Eukaryota</taxon>
        <taxon>Metazoa</taxon>
        <taxon>Ecdysozoa</taxon>
        <taxon>Nematoda</taxon>
        <taxon>Enoplea</taxon>
        <taxon>Dorylaimia</taxon>
        <taxon>Mermithida</taxon>
        <taxon>Mermithoidea</taxon>
        <taxon>Mermithidae</taxon>
        <taxon>Thaumamermis</taxon>
    </lineage>
</organism>
<comment type="similarity">
    <text evidence="4 14">Belongs to the heme-copper respiratory oxidase family.</text>
</comment>